<keyword evidence="10" id="KW-1185">Reference proteome</keyword>
<evidence type="ECO:0000256" key="6">
    <source>
        <dbReference type="ARBA" id="ARBA00023136"/>
    </source>
</evidence>
<protein>
    <submittedName>
        <fullName evidence="9">SLC13 family permease</fullName>
    </submittedName>
</protein>
<feature type="transmembrane region" description="Helical" evidence="7">
    <location>
        <begin position="570"/>
        <end position="588"/>
    </location>
</feature>
<dbReference type="InterPro" id="IPR036721">
    <property type="entry name" value="RCK_C_sf"/>
</dbReference>
<evidence type="ECO:0000313" key="10">
    <source>
        <dbReference type="Proteomes" id="UP001500298"/>
    </source>
</evidence>
<feature type="transmembrane region" description="Helical" evidence="7">
    <location>
        <begin position="139"/>
        <end position="164"/>
    </location>
</feature>
<name>A0ABP9DBX0_9BACT</name>
<feature type="transmembrane region" description="Helical" evidence="7">
    <location>
        <begin position="6"/>
        <end position="26"/>
    </location>
</feature>
<evidence type="ECO:0000313" key="9">
    <source>
        <dbReference type="EMBL" id="GAA4833543.1"/>
    </source>
</evidence>
<dbReference type="Pfam" id="PF02080">
    <property type="entry name" value="TrkA_C"/>
    <property type="match status" value="2"/>
</dbReference>
<dbReference type="Proteomes" id="UP001500298">
    <property type="component" value="Unassembled WGS sequence"/>
</dbReference>
<comment type="subcellular location">
    <subcellularLocation>
        <location evidence="1">Membrane</location>
        <topology evidence="1">Multi-pass membrane protein</topology>
    </subcellularLocation>
</comment>
<dbReference type="InterPro" id="IPR004680">
    <property type="entry name" value="Cit_transptr-like_dom"/>
</dbReference>
<evidence type="ECO:0000256" key="7">
    <source>
        <dbReference type="SAM" id="Phobius"/>
    </source>
</evidence>
<evidence type="ECO:0000256" key="5">
    <source>
        <dbReference type="ARBA" id="ARBA00022989"/>
    </source>
</evidence>
<dbReference type="SUPFAM" id="SSF116726">
    <property type="entry name" value="TrkA C-terminal domain-like"/>
    <property type="match status" value="2"/>
</dbReference>
<feature type="transmembrane region" description="Helical" evidence="7">
    <location>
        <begin position="97"/>
        <end position="119"/>
    </location>
</feature>
<evidence type="ECO:0000256" key="3">
    <source>
        <dbReference type="ARBA" id="ARBA00022692"/>
    </source>
</evidence>
<feature type="transmembrane region" description="Helical" evidence="7">
    <location>
        <begin position="33"/>
        <end position="54"/>
    </location>
</feature>
<feature type="transmembrane region" description="Helical" evidence="7">
    <location>
        <begin position="402"/>
        <end position="430"/>
    </location>
</feature>
<dbReference type="PANTHER" id="PTHR43652">
    <property type="entry name" value="BASIC AMINO ACID ANTIPORTER YFCC-RELATED"/>
    <property type="match status" value="1"/>
</dbReference>
<comment type="caution">
    <text evidence="9">The sequence shown here is derived from an EMBL/GenBank/DDBJ whole genome shotgun (WGS) entry which is preliminary data.</text>
</comment>
<dbReference type="RefSeq" id="WP_345371169.1">
    <property type="nucleotide sequence ID" value="NZ_BAABJX010000028.1"/>
</dbReference>
<keyword evidence="5 7" id="KW-1133">Transmembrane helix</keyword>
<keyword evidence="4" id="KW-0677">Repeat</keyword>
<feature type="domain" description="RCK C-terminal" evidence="8">
    <location>
        <begin position="209"/>
        <end position="295"/>
    </location>
</feature>
<feature type="transmembrane region" description="Helical" evidence="7">
    <location>
        <begin position="490"/>
        <end position="519"/>
    </location>
</feature>
<dbReference type="InterPro" id="IPR031312">
    <property type="entry name" value="Na/sul_symport_CS"/>
</dbReference>
<dbReference type="PROSITE" id="PS01271">
    <property type="entry name" value="NA_SULFATE"/>
    <property type="match status" value="1"/>
</dbReference>
<dbReference type="InterPro" id="IPR051679">
    <property type="entry name" value="DASS-Related_Transporters"/>
</dbReference>
<dbReference type="PANTHER" id="PTHR43652:SF2">
    <property type="entry name" value="BASIC AMINO ACID ANTIPORTER YFCC-RELATED"/>
    <property type="match status" value="1"/>
</dbReference>
<feature type="transmembrane region" description="Helical" evidence="7">
    <location>
        <begin position="451"/>
        <end position="470"/>
    </location>
</feature>
<dbReference type="Gene3D" id="3.30.70.1450">
    <property type="entry name" value="Regulator of K+ conductance, C-terminal domain"/>
    <property type="match status" value="2"/>
</dbReference>
<gene>
    <name evidence="9" type="ORF">GCM10023331_18470</name>
</gene>
<proteinExistence type="predicted"/>
<sequence>MDIDIALHKWIVLFTLAIAILLLIWGKRRPSHIFIGAVALLLSLHIISFETVVAGLANEQLLTVFMVIMLSAVVQKKFNPYQSLDKCFKSCMTPRSFLLRLSGIVSVFSSCFNNTPIVAMLMPYVYEKAKDYNVAPSKFLMPLSFVAIMGGMITLIGTSTNLVLNGLMESNGVEVLKFTDFLFPGILVTLVGIAYFYFIGYDLLDSNTMILEKAEMKVRAYFIETILTEESHYIGRTMREMGLRDIKGVNPVRIIRRGESINVVMNTSIRLEKEDRIIFSGQKEDIITLLENNEDLRVAKHPQFQLKRASNILEISIPVNSEFERIQVRDIDFKTTYNSTIIAIHRNGATFKGRIGDIVLRSGDVLLIASSDLVSITQLRRDFYLLSHDNYEEIVRRGPDNWFIGSVAIILGMTIIGHLSLFKGLFLTVLMSLFFRLITLRELQKTIDRELFFVLVLALAIGNVFITSGASQMISEYTLEWLLPLGTIGILIGLMLLTIFLTSFVTNVAAVSVAFPLAYTISQQAGIDGEVLYLGVAYAASAAFLTPISYQTNMIVASPGGYTIKDFLKVGSPLLVLYLITIITYLIIRYELF</sequence>
<reference evidence="10" key="1">
    <citation type="journal article" date="2019" name="Int. J. Syst. Evol. Microbiol.">
        <title>The Global Catalogue of Microorganisms (GCM) 10K type strain sequencing project: providing services to taxonomists for standard genome sequencing and annotation.</title>
        <authorList>
            <consortium name="The Broad Institute Genomics Platform"/>
            <consortium name="The Broad Institute Genome Sequencing Center for Infectious Disease"/>
            <person name="Wu L."/>
            <person name="Ma J."/>
        </authorList>
    </citation>
    <scope>NUCLEOTIDE SEQUENCE [LARGE SCALE GENOMIC DNA]</scope>
    <source>
        <strain evidence="10">JCM 18326</strain>
    </source>
</reference>
<feature type="transmembrane region" description="Helical" evidence="7">
    <location>
        <begin position="531"/>
        <end position="550"/>
    </location>
</feature>
<organism evidence="9 10">
    <name type="scientific">Algivirga pacifica</name>
    <dbReference type="NCBI Taxonomy" id="1162670"/>
    <lineage>
        <taxon>Bacteria</taxon>
        <taxon>Pseudomonadati</taxon>
        <taxon>Bacteroidota</taxon>
        <taxon>Cytophagia</taxon>
        <taxon>Cytophagales</taxon>
        <taxon>Flammeovirgaceae</taxon>
        <taxon>Algivirga</taxon>
    </lineage>
</organism>
<evidence type="ECO:0000256" key="2">
    <source>
        <dbReference type="ARBA" id="ARBA00022448"/>
    </source>
</evidence>
<evidence type="ECO:0000259" key="8">
    <source>
        <dbReference type="PROSITE" id="PS51202"/>
    </source>
</evidence>
<accession>A0ABP9DBX0</accession>
<feature type="domain" description="RCK C-terminal" evidence="8">
    <location>
        <begin position="299"/>
        <end position="385"/>
    </location>
</feature>
<dbReference type="PROSITE" id="PS51202">
    <property type="entry name" value="RCK_C"/>
    <property type="match status" value="2"/>
</dbReference>
<dbReference type="InterPro" id="IPR006037">
    <property type="entry name" value="RCK_C"/>
</dbReference>
<keyword evidence="6 7" id="KW-0472">Membrane</keyword>
<evidence type="ECO:0000256" key="4">
    <source>
        <dbReference type="ARBA" id="ARBA00022737"/>
    </source>
</evidence>
<dbReference type="Pfam" id="PF03600">
    <property type="entry name" value="CitMHS"/>
    <property type="match status" value="1"/>
</dbReference>
<keyword evidence="3 7" id="KW-0812">Transmembrane</keyword>
<evidence type="ECO:0000256" key="1">
    <source>
        <dbReference type="ARBA" id="ARBA00004141"/>
    </source>
</evidence>
<dbReference type="EMBL" id="BAABJX010000028">
    <property type="protein sequence ID" value="GAA4833543.1"/>
    <property type="molecule type" value="Genomic_DNA"/>
</dbReference>
<feature type="transmembrane region" description="Helical" evidence="7">
    <location>
        <begin position="176"/>
        <end position="198"/>
    </location>
</feature>
<keyword evidence="2" id="KW-0813">Transport</keyword>